<feature type="compositionally biased region" description="Basic and acidic residues" evidence="1">
    <location>
        <begin position="257"/>
        <end position="272"/>
    </location>
</feature>
<keyword evidence="4" id="KW-1185">Reference proteome</keyword>
<dbReference type="GO" id="GO:0032259">
    <property type="term" value="P:methylation"/>
    <property type="evidence" value="ECO:0007669"/>
    <property type="project" value="UniProtKB-KW"/>
</dbReference>
<gene>
    <name evidence="3" type="ORF">ACFSAS_00525</name>
</gene>
<reference evidence="3 4" key="1">
    <citation type="journal article" date="2019" name="Int. J. Syst. Evol. Microbiol.">
        <title>The Global Catalogue of Microorganisms (GCM) 10K type strain sequencing project: providing services to taxonomists for standard genome sequencing and annotation.</title>
        <authorList>
            <consortium name="The Broad Institute Genomics Platform"/>
            <consortium name="The Broad Institute Genome Sequencing Center for Infectious Disease"/>
            <person name="Wu L."/>
            <person name="Ma J."/>
        </authorList>
    </citation>
    <scope>NUCLEOTIDE SEQUENCE [LARGE SCALE GENOMIC DNA]</scope>
    <source>
        <strain evidence="3 4">CGMCC 1.10387</strain>
    </source>
</reference>
<dbReference type="PROSITE" id="PS51257">
    <property type="entry name" value="PROKAR_LIPOPROTEIN"/>
    <property type="match status" value="1"/>
</dbReference>
<dbReference type="AlphaFoldDB" id="A0ABD6DPG7"/>
<name>A0ABD6DPG7_9EURY</name>
<evidence type="ECO:0000313" key="4">
    <source>
        <dbReference type="Proteomes" id="UP001597092"/>
    </source>
</evidence>
<keyword evidence="3" id="KW-0808">Transferase</keyword>
<dbReference type="InterPro" id="IPR000878">
    <property type="entry name" value="4pyrrol_Mease"/>
</dbReference>
<evidence type="ECO:0000259" key="2">
    <source>
        <dbReference type="Pfam" id="PF00590"/>
    </source>
</evidence>
<dbReference type="RefSeq" id="WP_256308542.1">
    <property type="nucleotide sequence ID" value="NZ_JANHAW010000002.1"/>
</dbReference>
<organism evidence="3 4">
    <name type="scientific">Halobellus litoreus</name>
    <dbReference type="NCBI Taxonomy" id="755310"/>
    <lineage>
        <taxon>Archaea</taxon>
        <taxon>Methanobacteriati</taxon>
        <taxon>Methanobacteriota</taxon>
        <taxon>Stenosarchaea group</taxon>
        <taxon>Halobacteria</taxon>
        <taxon>Halobacteriales</taxon>
        <taxon>Haloferacaceae</taxon>
        <taxon>Halobellus</taxon>
    </lineage>
</organism>
<protein>
    <submittedName>
        <fullName evidence="3">SAM-dependent methyltransferase</fullName>
    </submittedName>
</protein>
<dbReference type="Pfam" id="PF00590">
    <property type="entry name" value="TP_methylase"/>
    <property type="match status" value="1"/>
</dbReference>
<feature type="region of interest" description="Disordered" evidence="1">
    <location>
        <begin position="241"/>
        <end position="272"/>
    </location>
</feature>
<evidence type="ECO:0000256" key="1">
    <source>
        <dbReference type="SAM" id="MobiDB-lite"/>
    </source>
</evidence>
<dbReference type="GO" id="GO:0008168">
    <property type="term" value="F:methyltransferase activity"/>
    <property type="evidence" value="ECO:0007669"/>
    <property type="project" value="UniProtKB-KW"/>
</dbReference>
<dbReference type="SUPFAM" id="SSF53790">
    <property type="entry name" value="Tetrapyrrole methylase"/>
    <property type="match status" value="1"/>
</dbReference>
<evidence type="ECO:0000313" key="3">
    <source>
        <dbReference type="EMBL" id="MFD1684091.1"/>
    </source>
</evidence>
<dbReference type="InterPro" id="IPR014777">
    <property type="entry name" value="4pyrrole_Mease_sub1"/>
</dbReference>
<dbReference type="CDD" id="cd19916">
    <property type="entry name" value="OphMA_like"/>
    <property type="match status" value="1"/>
</dbReference>
<dbReference type="EMBL" id="JBHUDP010000001">
    <property type="protein sequence ID" value="MFD1684091.1"/>
    <property type="molecule type" value="Genomic_DNA"/>
</dbReference>
<sequence>MTTRLYVVGLGMVGCNQLTDEVTVALDRSDRIYLLHPHDIVAEALSDRFGTVVRLGSEYEEGQPRSAAYDRIVDRVVDAAVDADSPVALATYGHPTVGVTPTNDIVQRAEGAGVDVDVRPGISSLDAMYVDLGLNPFETGLQMFEVNDLLLRELSLNPSVPAFLFQVGTVGSRLYTARPNAPERFTRLRRYLERFYPSDHEVSLVRAATLPFESGAIESFELSAFESMADAVHPSHTLYVPPARSDGPVNEGYLESLHSRDRLDEITTDRDE</sequence>
<comment type="caution">
    <text evidence="3">The sequence shown here is derived from an EMBL/GenBank/DDBJ whole genome shotgun (WGS) entry which is preliminary data.</text>
</comment>
<keyword evidence="3" id="KW-0489">Methyltransferase</keyword>
<proteinExistence type="predicted"/>
<dbReference type="InterPro" id="IPR035996">
    <property type="entry name" value="4pyrrol_Methylase_sf"/>
</dbReference>
<dbReference type="Gene3D" id="3.40.1010.10">
    <property type="entry name" value="Cobalt-precorrin-4 Transmethylase, Domain 1"/>
    <property type="match status" value="1"/>
</dbReference>
<feature type="domain" description="Tetrapyrrole methylase" evidence="2">
    <location>
        <begin position="4"/>
        <end position="213"/>
    </location>
</feature>
<accession>A0ABD6DPG7</accession>
<dbReference type="Proteomes" id="UP001597092">
    <property type="component" value="Unassembled WGS sequence"/>
</dbReference>